<dbReference type="InParanoid" id="A0A1B7MFZ0"/>
<dbReference type="EMBL" id="KV449371">
    <property type="protein sequence ID" value="OAX31503.1"/>
    <property type="molecule type" value="Genomic_DNA"/>
</dbReference>
<reference evidence="1 2" key="1">
    <citation type="submission" date="2016-06" db="EMBL/GenBank/DDBJ databases">
        <title>Comparative genomics of the ectomycorrhizal sister species Rhizopogon vinicolor and Rhizopogon vesiculosus (Basidiomycota: Boletales) reveals a divergence of the mating type B locus.</title>
        <authorList>
            <consortium name="DOE Joint Genome Institute"/>
            <person name="Mujic A.B."/>
            <person name="Kuo A."/>
            <person name="Tritt A."/>
            <person name="Lipzen A."/>
            <person name="Chen C."/>
            <person name="Johnson J."/>
            <person name="Sharma A."/>
            <person name="Barry K."/>
            <person name="Grigoriev I.V."/>
            <person name="Spatafora J.W."/>
        </authorList>
    </citation>
    <scope>NUCLEOTIDE SEQUENCE [LARGE SCALE GENOMIC DNA]</scope>
    <source>
        <strain evidence="1 2">AM-OR11-026</strain>
    </source>
</reference>
<gene>
    <name evidence="1" type="ORF">K503DRAFT_777515</name>
</gene>
<name>A0A1B7MFZ0_9AGAM</name>
<evidence type="ECO:0000313" key="2">
    <source>
        <dbReference type="Proteomes" id="UP000092154"/>
    </source>
</evidence>
<dbReference type="Proteomes" id="UP000092154">
    <property type="component" value="Unassembled WGS sequence"/>
</dbReference>
<organism evidence="1 2">
    <name type="scientific">Rhizopogon vinicolor AM-OR11-026</name>
    <dbReference type="NCBI Taxonomy" id="1314800"/>
    <lineage>
        <taxon>Eukaryota</taxon>
        <taxon>Fungi</taxon>
        <taxon>Dikarya</taxon>
        <taxon>Basidiomycota</taxon>
        <taxon>Agaricomycotina</taxon>
        <taxon>Agaricomycetes</taxon>
        <taxon>Agaricomycetidae</taxon>
        <taxon>Boletales</taxon>
        <taxon>Suillineae</taxon>
        <taxon>Rhizopogonaceae</taxon>
        <taxon>Rhizopogon</taxon>
    </lineage>
</organism>
<keyword evidence="2" id="KW-1185">Reference proteome</keyword>
<dbReference type="AlphaFoldDB" id="A0A1B7MFZ0"/>
<proteinExistence type="predicted"/>
<accession>A0A1B7MFZ0</accession>
<protein>
    <submittedName>
        <fullName evidence="1">Uncharacterized protein</fullName>
    </submittedName>
</protein>
<evidence type="ECO:0000313" key="1">
    <source>
        <dbReference type="EMBL" id="OAX31503.1"/>
    </source>
</evidence>
<sequence length="71" mass="7477">MILSPNPPWSSGRLGSLLALARGIPSLGLSRSLMAQNSHGLLFPKRIPESNDYKSPLFGGKISINIGCGVS</sequence>